<feature type="compositionally biased region" description="Basic residues" evidence="1">
    <location>
        <begin position="218"/>
        <end position="229"/>
    </location>
</feature>
<dbReference type="Proteomes" id="UP000246569">
    <property type="component" value="Unassembled WGS sequence"/>
</dbReference>
<reference evidence="3 4" key="1">
    <citation type="submission" date="2018-05" db="EMBL/GenBank/DDBJ databases">
        <title>Genomic Encyclopedia of Type Strains, Phase IV (KMG-IV): sequencing the most valuable type-strain genomes for metagenomic binning, comparative biology and taxonomic classification.</title>
        <authorList>
            <person name="Goeker M."/>
        </authorList>
    </citation>
    <scope>NUCLEOTIDE SEQUENCE [LARGE SCALE GENOMIC DNA]</scope>
    <source>
        <strain evidence="3 4">DSM 23606</strain>
    </source>
</reference>
<name>A0A317MZX6_9GAMM</name>
<feature type="compositionally biased region" description="Basic and acidic residues" evidence="1">
    <location>
        <begin position="193"/>
        <end position="210"/>
    </location>
</feature>
<feature type="compositionally biased region" description="Basic and acidic residues" evidence="1">
    <location>
        <begin position="51"/>
        <end position="68"/>
    </location>
</feature>
<dbReference type="EMBL" id="QGTJ01000001">
    <property type="protein sequence ID" value="PWV65795.1"/>
    <property type="molecule type" value="Genomic_DNA"/>
</dbReference>
<feature type="compositionally biased region" description="Low complexity" evidence="1">
    <location>
        <begin position="30"/>
        <end position="45"/>
    </location>
</feature>
<dbReference type="AlphaFoldDB" id="A0A317MZX6"/>
<feature type="domain" description="eCIS core" evidence="2">
    <location>
        <begin position="106"/>
        <end position="182"/>
    </location>
</feature>
<dbReference type="Pfam" id="PF13699">
    <property type="entry name" value="eCIS_core"/>
    <property type="match status" value="1"/>
</dbReference>
<organism evidence="3 4">
    <name type="scientific">Plasticicumulans acidivorans</name>
    <dbReference type="NCBI Taxonomy" id="886464"/>
    <lineage>
        <taxon>Bacteria</taxon>
        <taxon>Pseudomonadati</taxon>
        <taxon>Pseudomonadota</taxon>
        <taxon>Gammaproteobacteria</taxon>
        <taxon>Candidatus Competibacteraceae</taxon>
        <taxon>Plasticicumulans</taxon>
    </lineage>
</organism>
<gene>
    <name evidence="3" type="ORF">C7443_101280</name>
</gene>
<evidence type="ECO:0000313" key="4">
    <source>
        <dbReference type="Proteomes" id="UP000246569"/>
    </source>
</evidence>
<sequence length="1145" mass="118404">MPEALAVARRRRTSAVPVQTATSPRPADKPAPLALPAYLQARLRLSQPGDAQEREAERAAEAIAHDTEPLPVRQAPAALARSGGAETEVEPGIEQRIETRRGSGQPLPATLRGDLEGRFGSDFGAVRTHSDGEAAQLNQALDAEAFTSGHDIYFAAGRYAPDSASGRALLAHELTHIVQQSAAPAAARQLQRAKGDNSAKGKPAKTEVRLDGQSVHIPKLKLSAKKAGRSKPNYPPGTQLRKGPRDTKQRSKWSKELKPKVSAALEKDVKASKGHFVALNADGSLCGAKLPGGRLLIGTQSQVADELTLPKWTKKGQSLPMDVDHFLEWQLGGPDELGNFVLGDAALNQAAGSITAAEIEREVEGALDELASDSANPADIRDWQKLKTPGAAAAGAAAPAAPAAAAPAPGSGGAAGAGAAKPQQSRTRTAIKALQARNFDFIFDRIEAAANTSAGYWLPGDIESGDSLKVPQRLDTKTVEILTGKAGGMLLLPREWAGTPLPASGGKWQGSGAKGPGVTVQSYAAPSAGKEGSVVVEVPVKDAAPGSAPPVLTLPVRQHPDLPGLAAARITRKILSDNKGNGGVSGFRVKTLSPVEFTELGLSDSWGVEGSGMLTIDGLPFLKGAQIGVMLIDGDLGFAAVFEAGEFHLGGPLRMTGGNVALALVPGSTLQASGRVDFALGEYASGSISAKSGGNGVELDGSLAFEKGLFSGEGHLHYAGGKWAADGKFVLEQKFPGVERLSLSLGYDSETQLIHLAGDADLSVPGFKKASCAVEADAAGNVTMSGRADLADNVPKIKAGHLELTLKRSAAGAWSFAGGGELEPDLKGVPASAKLILSYADGLVTGKLDAAYATRMVGGTLTLNAKAGVGEQPEPLKVWGSGKVDFTAAPWLKATVGLTLAEDGTLTAAGKLGIPAPIELFPKKEYKKQILPLAVPAIPIFGFAVAGVNVGVFLNIDGSLDFIANFGPGQLTKAEVGITWSPDDEDATELSGGATFEIPAYAGLKLTVDAGLGVGAAVISAIGGLRVWGEMGVQAKAGLGVDIRWKPSQGMALDGEAKAEAEAVLKLGAGGFIKVVAKIIGTIYEEEFPAGEFTLGSGLKIGVRLPVHYEPGKDFALDFSKIEITKPDISVDDLMAKVKNRLPSP</sequence>
<feature type="region of interest" description="Disordered" evidence="1">
    <location>
        <begin position="403"/>
        <end position="428"/>
    </location>
</feature>
<evidence type="ECO:0000256" key="1">
    <source>
        <dbReference type="SAM" id="MobiDB-lite"/>
    </source>
</evidence>
<proteinExistence type="predicted"/>
<comment type="caution">
    <text evidence="3">The sequence shown here is derived from an EMBL/GenBank/DDBJ whole genome shotgun (WGS) entry which is preliminary data.</text>
</comment>
<keyword evidence="4" id="KW-1185">Reference proteome</keyword>
<evidence type="ECO:0000259" key="2">
    <source>
        <dbReference type="Pfam" id="PF13699"/>
    </source>
</evidence>
<feature type="region of interest" description="Disordered" evidence="1">
    <location>
        <begin position="1"/>
        <end position="68"/>
    </location>
</feature>
<dbReference type="RefSeq" id="WP_110016787.1">
    <property type="nucleotide sequence ID" value="NZ_QGTJ01000001.1"/>
</dbReference>
<accession>A0A317MZX6</accession>
<dbReference type="OrthoDB" id="292792at2"/>
<protein>
    <submittedName>
        <fullName evidence="3">Uncharacterized protein DUF4157</fullName>
    </submittedName>
</protein>
<feature type="region of interest" description="Disordered" evidence="1">
    <location>
        <begin position="190"/>
        <end position="257"/>
    </location>
</feature>
<dbReference type="InterPro" id="IPR025295">
    <property type="entry name" value="eCIS_core_dom"/>
</dbReference>
<feature type="compositionally biased region" description="Basic and acidic residues" evidence="1">
    <location>
        <begin position="243"/>
        <end position="257"/>
    </location>
</feature>
<evidence type="ECO:0000313" key="3">
    <source>
        <dbReference type="EMBL" id="PWV65795.1"/>
    </source>
</evidence>